<dbReference type="GO" id="GO:0050661">
    <property type="term" value="F:NADP binding"/>
    <property type="evidence" value="ECO:0007669"/>
    <property type="project" value="InterPro"/>
</dbReference>
<dbReference type="PIRSF" id="PIRSF000445">
    <property type="entry name" value="4pyrrol_synth_GluRdtase"/>
    <property type="match status" value="1"/>
</dbReference>
<feature type="binding site" evidence="8 10">
    <location>
        <position position="124"/>
    </location>
    <ligand>
        <name>substrate</name>
    </ligand>
</feature>
<dbReference type="PANTHER" id="PTHR43013">
    <property type="entry name" value="GLUTAMYL-TRNA REDUCTASE"/>
    <property type="match status" value="1"/>
</dbReference>
<evidence type="ECO:0000259" key="14">
    <source>
        <dbReference type="Pfam" id="PF01488"/>
    </source>
</evidence>
<evidence type="ECO:0000259" key="13">
    <source>
        <dbReference type="Pfam" id="PF00745"/>
    </source>
</evidence>
<evidence type="ECO:0000256" key="12">
    <source>
        <dbReference type="PIRSR" id="PIRSR000445-4"/>
    </source>
</evidence>
<proteinExistence type="inferred from homology"/>
<feature type="domain" description="Glutamyl-tRNA reductase N-terminal" evidence="15">
    <location>
        <begin position="18"/>
        <end position="169"/>
    </location>
</feature>
<evidence type="ECO:0000256" key="9">
    <source>
        <dbReference type="PIRSR" id="PIRSR000445-1"/>
    </source>
</evidence>
<dbReference type="InterPro" id="IPR036291">
    <property type="entry name" value="NAD(P)-bd_dom_sf"/>
</dbReference>
<name>A0A4Z1DYP6_9MICO</name>
<evidence type="ECO:0000256" key="1">
    <source>
        <dbReference type="ARBA" id="ARBA00005059"/>
    </source>
</evidence>
<feature type="active site" description="Nucleophile" evidence="8 9">
    <location>
        <position position="63"/>
    </location>
</feature>
<evidence type="ECO:0000259" key="15">
    <source>
        <dbReference type="Pfam" id="PF05201"/>
    </source>
</evidence>
<dbReference type="GO" id="GO:0019353">
    <property type="term" value="P:protoporphyrinogen IX biosynthetic process from glutamate"/>
    <property type="evidence" value="ECO:0007669"/>
    <property type="project" value="TreeGrafter"/>
</dbReference>
<comment type="pathway">
    <text evidence="1 8">Porphyrin-containing compound metabolism; protoporphyrin-IX biosynthesis; 5-aminolevulinate from L-glutamyl-tRNA(Glu): step 1/2.</text>
</comment>
<evidence type="ECO:0000256" key="4">
    <source>
        <dbReference type="ARBA" id="ARBA00022857"/>
    </source>
</evidence>
<keyword evidence="17" id="KW-1185">Reference proteome</keyword>
<evidence type="ECO:0000256" key="3">
    <source>
        <dbReference type="ARBA" id="ARBA00012970"/>
    </source>
</evidence>
<dbReference type="InterPro" id="IPR015895">
    <property type="entry name" value="4pyrrol_synth_GluRdtase_N"/>
</dbReference>
<evidence type="ECO:0000256" key="10">
    <source>
        <dbReference type="PIRSR" id="PIRSR000445-2"/>
    </source>
</evidence>
<accession>A0A4Z1DYP6</accession>
<reference evidence="16 17" key="1">
    <citation type="submission" date="2018-11" db="EMBL/GenBank/DDBJ databases">
        <title>Complete genome sequencing of the Actinobacteria Serinibacter sp. K3-2.</title>
        <authorList>
            <person name="Rakitin A.L."/>
            <person name="Beletsky A.V."/>
            <person name="Mardanov A.V."/>
            <person name="Ravin N.V."/>
            <person name="Gromova A.S."/>
            <person name="Filippova S.N."/>
            <person name="Gal'Chenko V.F."/>
        </authorList>
    </citation>
    <scope>NUCLEOTIDE SEQUENCE [LARGE SCALE GENOMIC DNA]</scope>
    <source>
        <strain evidence="16 17">K3-2</strain>
    </source>
</reference>
<evidence type="ECO:0000256" key="6">
    <source>
        <dbReference type="ARBA" id="ARBA00023244"/>
    </source>
</evidence>
<dbReference type="UniPathway" id="UPA00251">
    <property type="reaction ID" value="UER00316"/>
</dbReference>
<protein>
    <recommendedName>
        <fullName evidence="3 8">Glutamyl-tRNA reductase</fullName>
        <shortName evidence="8">GluTR</shortName>
        <ecNumber evidence="3 8">1.2.1.70</ecNumber>
    </recommendedName>
</protein>
<dbReference type="PROSITE" id="PS00747">
    <property type="entry name" value="GLUTR"/>
    <property type="match status" value="1"/>
</dbReference>
<keyword evidence="6 8" id="KW-0627">Porphyrin biosynthesis</keyword>
<dbReference type="HAMAP" id="MF_00087">
    <property type="entry name" value="Glu_tRNA_reductase"/>
    <property type="match status" value="1"/>
</dbReference>
<dbReference type="NCBIfam" id="NF000750">
    <property type="entry name" value="PRK00045.3-4"/>
    <property type="match status" value="1"/>
</dbReference>
<dbReference type="FunFam" id="3.30.460.30:FF:000001">
    <property type="entry name" value="Glutamyl-tRNA reductase"/>
    <property type="match status" value="1"/>
</dbReference>
<keyword evidence="4 8" id="KW-0521">NADP</keyword>
<dbReference type="Gene3D" id="3.40.50.720">
    <property type="entry name" value="NAD(P)-binding Rossmann-like Domain"/>
    <property type="match status" value="1"/>
</dbReference>
<dbReference type="InterPro" id="IPR015896">
    <property type="entry name" value="4pyrrol_synth_GluRdtase_dimer"/>
</dbReference>
<comment type="function">
    <text evidence="8">Catalyzes the NADPH-dependent reduction of glutamyl-tRNA(Glu) to glutamate 1-semialdehyde (GSA).</text>
</comment>
<dbReference type="InterPro" id="IPR036343">
    <property type="entry name" value="GluRdtase_N_sf"/>
</dbReference>
<comment type="caution">
    <text evidence="16">The sequence shown here is derived from an EMBL/GenBank/DDBJ whole genome shotgun (WGS) entry which is preliminary data.</text>
</comment>
<dbReference type="InterPro" id="IPR036453">
    <property type="entry name" value="GluRdtase_dimer_dom_sf"/>
</dbReference>
<dbReference type="SUPFAM" id="SSF69075">
    <property type="entry name" value="Glutamyl tRNA-reductase dimerization domain"/>
    <property type="match status" value="1"/>
</dbReference>
<dbReference type="Pfam" id="PF05201">
    <property type="entry name" value="GlutR_N"/>
    <property type="match status" value="1"/>
</dbReference>
<dbReference type="InterPro" id="IPR000343">
    <property type="entry name" value="4pyrrol_synth_GluRdtase"/>
</dbReference>
<evidence type="ECO:0000256" key="2">
    <source>
        <dbReference type="ARBA" id="ARBA00005916"/>
    </source>
</evidence>
<sequence>MGRRVRVTYDAEVLLSLSLTHATAGFDVLERTTAAFAGLSTPDLIASTMDGEAVSGAVVLSTCNRLEAYLDVEEGAGDDVTARLVAALASRTGDTHELLAAAVAVRTEGDAVGHLFSVACGLDSLVVGEPEIAGQVRRDYDSARSAGHTTAALDQAFQRAMHVSRDVRRRSNLSGDASVTHLALELAAGHLPDLRSCRVLLVGTGTHARTAVAALAGRGVRDVAVYSSSGRAEDFAARHDVAAVADLEDGIAGADIVLTCTSRVAIGDHQITDRTDRRLLVIDLGLPRNVDPAVGTLPGVDLLDLATIAKHAQLPGLTMDDISASLIADAVAEYTAQQDASPAVVALRGHVGGVLADEVRRARRRSASPEEADRVEQALRHLAGVLQHTPSVLARRAAADGRVEEFEHALEFVLGVHVDTPAPSGAEAPTDASATSV</sequence>
<dbReference type="GO" id="GO:0008883">
    <property type="term" value="F:glutamyl-tRNA reductase activity"/>
    <property type="evidence" value="ECO:0007669"/>
    <property type="project" value="UniProtKB-UniRule"/>
</dbReference>
<evidence type="ECO:0000256" key="8">
    <source>
        <dbReference type="HAMAP-Rule" id="MF_00087"/>
    </source>
</evidence>
<dbReference type="Pfam" id="PF00745">
    <property type="entry name" value="GlutR_dimer"/>
    <property type="match status" value="1"/>
</dbReference>
<feature type="binding site" evidence="8 11">
    <location>
        <begin position="203"/>
        <end position="208"/>
    </location>
    <ligand>
        <name>NADP(+)</name>
        <dbReference type="ChEBI" id="CHEBI:58349"/>
    </ligand>
</feature>
<comment type="miscellaneous">
    <text evidence="8">During catalysis, the active site Cys acts as a nucleophile attacking the alpha-carbonyl group of tRNA-bound glutamate with the formation of a thioester intermediate between enzyme and glutamate, and the concomitant release of tRNA(Glu). The thioester intermediate is finally reduced by direct hydride transfer from NADPH, to form the product GSA.</text>
</comment>
<dbReference type="AlphaFoldDB" id="A0A4Z1DYP6"/>
<evidence type="ECO:0000313" key="16">
    <source>
        <dbReference type="EMBL" id="TGO04636.1"/>
    </source>
</evidence>
<feature type="domain" description="Tetrapyrrole biosynthesis glutamyl-tRNA reductase dimerisation" evidence="13">
    <location>
        <begin position="333"/>
        <end position="412"/>
    </location>
</feature>
<dbReference type="EC" id="1.2.1.70" evidence="3 8"/>
<organism evidence="16 17">
    <name type="scientific">Serinibacter arcticus</name>
    <dbReference type="NCBI Taxonomy" id="1655435"/>
    <lineage>
        <taxon>Bacteria</taxon>
        <taxon>Bacillati</taxon>
        <taxon>Actinomycetota</taxon>
        <taxon>Actinomycetes</taxon>
        <taxon>Micrococcales</taxon>
        <taxon>Beutenbergiaceae</taxon>
        <taxon>Serinibacter</taxon>
    </lineage>
</organism>
<feature type="domain" description="Quinate/shikimate 5-dehydrogenase/glutamyl-tRNA reductase" evidence="14">
    <location>
        <begin position="185"/>
        <end position="305"/>
    </location>
</feature>
<gene>
    <name evidence="8" type="primary">hemA</name>
    <name evidence="16" type="ORF">SERN_2229</name>
</gene>
<comment type="domain">
    <text evidence="8">Possesses an unusual extended V-shaped dimeric structure with each monomer consisting of three distinct domains arranged along a curved 'spinal' alpha-helix. The N-terminal catalytic domain specifically recognizes the glutamate moiety of the substrate. The second domain is the NADPH-binding domain, and the third C-terminal domain is responsible for dimerization.</text>
</comment>
<evidence type="ECO:0000256" key="7">
    <source>
        <dbReference type="ARBA" id="ARBA00047464"/>
    </source>
</evidence>
<dbReference type="Proteomes" id="UP000297318">
    <property type="component" value="Unassembled WGS sequence"/>
</dbReference>
<evidence type="ECO:0000313" key="17">
    <source>
        <dbReference type="Proteomes" id="UP000297318"/>
    </source>
</evidence>
<dbReference type="Gene3D" id="3.30.460.30">
    <property type="entry name" value="Glutamyl-tRNA reductase, N-terminal domain"/>
    <property type="match status" value="1"/>
</dbReference>
<keyword evidence="5 8" id="KW-0560">Oxidoreductase</keyword>
<comment type="similarity">
    <text evidence="2 8">Belongs to the glutamyl-tRNA reductase family.</text>
</comment>
<dbReference type="SUPFAM" id="SSF51735">
    <property type="entry name" value="NAD(P)-binding Rossmann-fold domains"/>
    <property type="match status" value="1"/>
</dbReference>
<evidence type="ECO:0000256" key="5">
    <source>
        <dbReference type="ARBA" id="ARBA00023002"/>
    </source>
</evidence>
<comment type="catalytic activity">
    <reaction evidence="7 8">
        <text>(S)-4-amino-5-oxopentanoate + tRNA(Glu) + NADP(+) = L-glutamyl-tRNA(Glu) + NADPH + H(+)</text>
        <dbReference type="Rhea" id="RHEA:12344"/>
        <dbReference type="Rhea" id="RHEA-COMP:9663"/>
        <dbReference type="Rhea" id="RHEA-COMP:9680"/>
        <dbReference type="ChEBI" id="CHEBI:15378"/>
        <dbReference type="ChEBI" id="CHEBI:57501"/>
        <dbReference type="ChEBI" id="CHEBI:57783"/>
        <dbReference type="ChEBI" id="CHEBI:58349"/>
        <dbReference type="ChEBI" id="CHEBI:78442"/>
        <dbReference type="ChEBI" id="CHEBI:78520"/>
        <dbReference type="EC" id="1.2.1.70"/>
    </reaction>
</comment>
<dbReference type="PANTHER" id="PTHR43013:SF1">
    <property type="entry name" value="GLUTAMYL-TRNA REDUCTASE"/>
    <property type="match status" value="1"/>
</dbReference>
<evidence type="ECO:0000256" key="11">
    <source>
        <dbReference type="PIRSR" id="PIRSR000445-3"/>
    </source>
</evidence>
<dbReference type="InterPro" id="IPR006151">
    <property type="entry name" value="Shikm_DH/Glu-tRNA_Rdtase"/>
</dbReference>
<dbReference type="Pfam" id="PF01488">
    <property type="entry name" value="Shikimate_DH"/>
    <property type="match status" value="1"/>
</dbReference>
<feature type="binding site" evidence="8 10">
    <location>
        <position position="135"/>
    </location>
    <ligand>
        <name>substrate</name>
    </ligand>
</feature>
<feature type="binding site" evidence="8 10">
    <location>
        <begin position="62"/>
        <end position="65"/>
    </location>
    <ligand>
        <name>substrate</name>
    </ligand>
</feature>
<dbReference type="SUPFAM" id="SSF69742">
    <property type="entry name" value="Glutamyl tRNA-reductase catalytic, N-terminal domain"/>
    <property type="match status" value="1"/>
</dbReference>
<dbReference type="EMBL" id="RHPJ01000003">
    <property type="protein sequence ID" value="TGO04636.1"/>
    <property type="molecule type" value="Genomic_DNA"/>
</dbReference>
<comment type="subunit">
    <text evidence="8">Homodimer.</text>
</comment>
<feature type="site" description="Important for activity" evidence="8 12">
    <location>
        <position position="114"/>
    </location>
</feature>
<feature type="binding site" evidence="8 10">
    <location>
        <begin position="129"/>
        <end position="131"/>
    </location>
    <ligand>
        <name>substrate</name>
    </ligand>
</feature>
<dbReference type="InterPro" id="IPR018214">
    <property type="entry name" value="GluRdtase_CS"/>
</dbReference>